<dbReference type="GO" id="GO:0008047">
    <property type="term" value="F:enzyme activator activity"/>
    <property type="evidence" value="ECO:0007669"/>
    <property type="project" value="InterPro"/>
</dbReference>
<dbReference type="PANTHER" id="PTHR17357">
    <property type="entry name" value="GM2 GANGLIOSIDE ACTIVATOR PROTEIN"/>
    <property type="match status" value="1"/>
</dbReference>
<dbReference type="EMBL" id="JABXBU010000003">
    <property type="protein sequence ID" value="KAF8792809.1"/>
    <property type="molecule type" value="Genomic_DNA"/>
</dbReference>
<dbReference type="Proteomes" id="UP000807504">
    <property type="component" value="Unassembled WGS sequence"/>
</dbReference>
<evidence type="ECO:0000256" key="1">
    <source>
        <dbReference type="ARBA" id="ARBA00022729"/>
    </source>
</evidence>
<comment type="caution">
    <text evidence="3">The sequence shown here is derived from an EMBL/GenBank/DDBJ whole genome shotgun (WGS) entry which is preliminary data.</text>
</comment>
<keyword evidence="4" id="KW-1185">Reference proteome</keyword>
<organism evidence="3 4">
    <name type="scientific">Argiope bruennichi</name>
    <name type="common">Wasp spider</name>
    <name type="synonym">Aranea bruennichi</name>
    <dbReference type="NCBI Taxonomy" id="94029"/>
    <lineage>
        <taxon>Eukaryota</taxon>
        <taxon>Metazoa</taxon>
        <taxon>Ecdysozoa</taxon>
        <taxon>Arthropoda</taxon>
        <taxon>Chelicerata</taxon>
        <taxon>Arachnida</taxon>
        <taxon>Araneae</taxon>
        <taxon>Araneomorphae</taxon>
        <taxon>Entelegynae</taxon>
        <taxon>Araneoidea</taxon>
        <taxon>Araneidae</taxon>
        <taxon>Argiope</taxon>
    </lineage>
</organism>
<evidence type="ECO:0000313" key="3">
    <source>
        <dbReference type="EMBL" id="KAF8792809.1"/>
    </source>
</evidence>
<name>A0A8T0FSZ5_ARGBR</name>
<dbReference type="AlphaFoldDB" id="A0A8T0FSZ5"/>
<accession>A0A8T0FSZ5</accession>
<keyword evidence="1" id="KW-0732">Signal</keyword>
<reference evidence="3" key="1">
    <citation type="journal article" date="2020" name="bioRxiv">
        <title>Chromosome-level reference genome of the European wasp spider Argiope bruennichi: a resource for studies on range expansion and evolutionary adaptation.</title>
        <authorList>
            <person name="Sheffer M.M."/>
            <person name="Hoppe A."/>
            <person name="Krehenwinkel H."/>
            <person name="Uhl G."/>
            <person name="Kuss A.W."/>
            <person name="Jensen L."/>
            <person name="Jensen C."/>
            <person name="Gillespie R.G."/>
            <person name="Hoff K.J."/>
            <person name="Prost S."/>
        </authorList>
    </citation>
    <scope>NUCLEOTIDE SEQUENCE</scope>
</reference>
<sequence length="214" mass="23730">MKWNTKGSILFQHSCGSLVIMHSIGFFVNTARITKMKAILITLACIIGLCQAKITYENCLKKGNEAIAELRHFEVSPDPPSFSKNVTVTLDAELFKDMPENLMIKMNIYKVTGIFSIPIPAPCLMGVGSCTTPYCTFLEKYKEQACPFFPEGASCDCDIKAAKYGGNKITIVPPNLGPIIKFVASGNFRIELRFVDKSTKKEHLCYIFKGKALP</sequence>
<protein>
    <recommendedName>
        <fullName evidence="2">MD-2-related lipid-recognition domain-containing protein</fullName>
    </recommendedName>
</protein>
<evidence type="ECO:0000259" key="2">
    <source>
        <dbReference type="Pfam" id="PF02221"/>
    </source>
</evidence>
<dbReference type="PANTHER" id="PTHR17357:SF0">
    <property type="entry name" value="GANGLIOSIDE GM2 ACTIVATOR"/>
    <property type="match status" value="1"/>
</dbReference>
<dbReference type="GO" id="GO:0006689">
    <property type="term" value="P:ganglioside catabolic process"/>
    <property type="evidence" value="ECO:0007669"/>
    <property type="project" value="InterPro"/>
</dbReference>
<dbReference type="SUPFAM" id="SSF63707">
    <property type="entry name" value="Ganglioside M2 (gm2) activator"/>
    <property type="match status" value="1"/>
</dbReference>
<gene>
    <name evidence="3" type="ORF">HNY73_004364</name>
</gene>
<evidence type="ECO:0000313" key="4">
    <source>
        <dbReference type="Proteomes" id="UP000807504"/>
    </source>
</evidence>
<proteinExistence type="predicted"/>
<dbReference type="Pfam" id="PF02221">
    <property type="entry name" value="E1_DerP2_DerF2"/>
    <property type="match status" value="1"/>
</dbReference>
<dbReference type="InterPro" id="IPR028996">
    <property type="entry name" value="GM2-AP"/>
</dbReference>
<dbReference type="Gene3D" id="2.70.220.10">
    <property type="entry name" value="Ganglioside GM2 activator"/>
    <property type="match status" value="1"/>
</dbReference>
<dbReference type="InterPro" id="IPR003172">
    <property type="entry name" value="ML_dom"/>
</dbReference>
<dbReference type="GO" id="GO:0009898">
    <property type="term" value="C:cytoplasmic side of plasma membrane"/>
    <property type="evidence" value="ECO:0007669"/>
    <property type="project" value="TreeGrafter"/>
</dbReference>
<dbReference type="GO" id="GO:0005319">
    <property type="term" value="F:lipid transporter activity"/>
    <property type="evidence" value="ECO:0007669"/>
    <property type="project" value="TreeGrafter"/>
</dbReference>
<reference evidence="3" key="2">
    <citation type="submission" date="2020-06" db="EMBL/GenBank/DDBJ databases">
        <authorList>
            <person name="Sheffer M."/>
        </authorList>
    </citation>
    <scope>NUCLEOTIDE SEQUENCE</scope>
</reference>
<feature type="domain" description="MD-2-related lipid-recognition" evidence="2">
    <location>
        <begin position="54"/>
        <end position="208"/>
    </location>
</feature>
<dbReference type="InterPro" id="IPR036846">
    <property type="entry name" value="GM2-AP_sf"/>
</dbReference>